<dbReference type="AlphaFoldDB" id="A0A1F4W083"/>
<gene>
    <name evidence="2" type="ORF">A2264_04155</name>
</gene>
<feature type="transmembrane region" description="Helical" evidence="1">
    <location>
        <begin position="731"/>
        <end position="752"/>
    </location>
</feature>
<sequence length="765" mass="86789">MKIKPAYVFPFVLYFFLSAIFISGILFQNSLIGRSLDFTVPPTQSLLKNVLKSNFYVLNPTPNGGIRNVFTQTLIPVNIILYLPHILLNTDPGFIARYQMFLALFLGQSFAYIFIFKLLTKFNPENSYNSLIATFSGILFAFNNYMFCELTFGSSVMYLTLVFVPLLLYTFLNYQETGKYKWLVFTLLALLVTSSTIQHFILSYVFLLMMSIIHKDIRKFLIVGFLHFLISFYWILPLYGAMGEIVSHELVGDYSAGLVNSPSNIFRSLINSDYFGNRDLYRLSLKSTLLSNVWTLCAVGLFLCVFSAIVFIKEYPKQARVYILSFLCVLLLSIFFIKGGKKPFGFITLFLYSKIPLLNIFRSVQRFISFYLVAYVVLFAFSASSLAKKSVSALGIVLLLVVIIALPWWFTLDLGVSNINSSTSYPTLGLYNLTEGSEKFYNLQDNEEHFSIFAIPPGHSVYFRSTDESLSDTQGGDSGLFFGNKGFYAAEINSDYLNPVINSFERSIYLDTNAFDLNSCLLGSLNVKYVVLRENVEPNFSSNKGKYNIPLIKKALKSSPVFSRVETLDYVTIASVKDEYFYPIIYSPATLNTGGELCLAQGESVHKLYFEEVNPTKFLVKIEGAKPDIPIVLSRTFHEGWAISQRELAFDQKSGYEGRERFKSIQVDTLVEKGKLERSLEKYLSHSKTNIYANGWELDIGLFCKETKGCIVNSDGTYDIDLEIEYTPQRLFTYGSLVSVLTFVAVLIYPWGVKLIRGKNVKTAK</sequence>
<feature type="transmembrane region" description="Helical" evidence="1">
    <location>
        <begin position="155"/>
        <end position="172"/>
    </location>
</feature>
<feature type="transmembrane region" description="Helical" evidence="1">
    <location>
        <begin position="220"/>
        <end position="240"/>
    </location>
</feature>
<name>A0A1F4W083_UNCKA</name>
<comment type="caution">
    <text evidence="2">The sequence shown here is derived from an EMBL/GenBank/DDBJ whole genome shotgun (WGS) entry which is preliminary data.</text>
</comment>
<keyword evidence="1" id="KW-0472">Membrane</keyword>
<feature type="transmembrane region" description="Helical" evidence="1">
    <location>
        <begin position="393"/>
        <end position="412"/>
    </location>
</feature>
<organism evidence="2 3">
    <name type="scientific">candidate division WWE3 bacterium RIFOXYA2_FULL_46_9</name>
    <dbReference type="NCBI Taxonomy" id="1802636"/>
    <lineage>
        <taxon>Bacteria</taxon>
        <taxon>Katanobacteria</taxon>
    </lineage>
</organism>
<protein>
    <recommendedName>
        <fullName evidence="4">Membrane protein 6-pyruvoyl-tetrahydropterin synthase-related domain-containing protein</fullName>
    </recommendedName>
</protein>
<evidence type="ECO:0000256" key="1">
    <source>
        <dbReference type="SAM" id="Phobius"/>
    </source>
</evidence>
<feature type="transmembrane region" description="Helical" evidence="1">
    <location>
        <begin position="293"/>
        <end position="312"/>
    </location>
</feature>
<dbReference type="EMBL" id="MEVT01000012">
    <property type="protein sequence ID" value="OGC62832.1"/>
    <property type="molecule type" value="Genomic_DNA"/>
</dbReference>
<proteinExistence type="predicted"/>
<keyword evidence="1" id="KW-0812">Transmembrane</keyword>
<feature type="transmembrane region" description="Helical" evidence="1">
    <location>
        <begin position="69"/>
        <end position="88"/>
    </location>
</feature>
<dbReference type="Proteomes" id="UP000176614">
    <property type="component" value="Unassembled WGS sequence"/>
</dbReference>
<evidence type="ECO:0000313" key="3">
    <source>
        <dbReference type="Proteomes" id="UP000176614"/>
    </source>
</evidence>
<reference evidence="2 3" key="1">
    <citation type="journal article" date="2016" name="Nat. Commun.">
        <title>Thousands of microbial genomes shed light on interconnected biogeochemical processes in an aquifer system.</title>
        <authorList>
            <person name="Anantharaman K."/>
            <person name="Brown C.T."/>
            <person name="Hug L.A."/>
            <person name="Sharon I."/>
            <person name="Castelle C.J."/>
            <person name="Probst A.J."/>
            <person name="Thomas B.C."/>
            <person name="Singh A."/>
            <person name="Wilkins M.J."/>
            <person name="Karaoz U."/>
            <person name="Brodie E.L."/>
            <person name="Williams K.H."/>
            <person name="Hubbard S.S."/>
            <person name="Banfield J.F."/>
        </authorList>
    </citation>
    <scope>NUCLEOTIDE SEQUENCE [LARGE SCALE GENOMIC DNA]</scope>
</reference>
<feature type="transmembrane region" description="Helical" evidence="1">
    <location>
        <begin position="184"/>
        <end position="208"/>
    </location>
</feature>
<feature type="transmembrane region" description="Helical" evidence="1">
    <location>
        <begin position="131"/>
        <end position="148"/>
    </location>
</feature>
<keyword evidence="1" id="KW-1133">Transmembrane helix</keyword>
<feature type="transmembrane region" description="Helical" evidence="1">
    <location>
        <begin position="7"/>
        <end position="27"/>
    </location>
</feature>
<accession>A0A1F4W083</accession>
<feature type="transmembrane region" description="Helical" evidence="1">
    <location>
        <begin position="100"/>
        <end position="119"/>
    </location>
</feature>
<evidence type="ECO:0008006" key="4">
    <source>
        <dbReference type="Google" id="ProtNLM"/>
    </source>
</evidence>
<feature type="transmembrane region" description="Helical" evidence="1">
    <location>
        <begin position="368"/>
        <end position="387"/>
    </location>
</feature>
<feature type="transmembrane region" description="Helical" evidence="1">
    <location>
        <begin position="319"/>
        <end position="337"/>
    </location>
</feature>
<evidence type="ECO:0000313" key="2">
    <source>
        <dbReference type="EMBL" id="OGC62832.1"/>
    </source>
</evidence>